<dbReference type="InterPro" id="IPR050081">
    <property type="entry name" value="Ile-tRNA_ligase"/>
</dbReference>
<dbReference type="PANTHER" id="PTHR42765">
    <property type="entry name" value="SOLEUCYL-TRNA SYNTHETASE"/>
    <property type="match status" value="1"/>
</dbReference>
<protein>
    <recommendedName>
        <fullName evidence="12">Isoleucine--tRNA ligase</fullName>
        <ecNumber evidence="12">6.1.1.5</ecNumber>
    </recommendedName>
    <alternativeName>
        <fullName evidence="12">Isoleucyl-tRNA synthetase</fullName>
        <shortName evidence="12">IleRS</shortName>
    </alternativeName>
</protein>
<dbReference type="InterPro" id="IPR013155">
    <property type="entry name" value="M/V/L/I-tRNA-synth_anticd-bd"/>
</dbReference>
<dbReference type="SUPFAM" id="SSF52374">
    <property type="entry name" value="Nucleotidylyl transferase"/>
    <property type="match status" value="1"/>
</dbReference>
<sequence>MAEYKDTLNLPETTFPMKANLAQREPQMLAHWEAEGIYHKMRQARQGCEHFVLHDGPPYANGHLHCGHALNKILKDIINKSKCLSGFDAPFVPGWDCHGLPIELNVEKKIGKAGHKVSAREFRAKCREYAASQIDIQREEFKRLGVFGDWEHPYVTMDYSYEANIIRALGKVIENGHLQQGFKPVHWCIECGSALAEAEVDYEDKISPAIDVSFMAVDPAALLAVINRNLEVKPVVVPIWTTTPWSLPGNEAVCLHPNLEYVLIDDGKRYYLIVAELLEAVASRYGISNYEIVGRTKGLQFEQMLLQHPLYERQVPIVLGEHVTTDAGTGCVHTAPAHGPDDYQIGIAYNLPLINPVLPNGCYQEDVPLFAGLSVLKVNDTVIEALKERSALLHFENIQHSYPHCWRHKTPMVFLATPQWFIAMDKNGLRETIKEVINQVDWIPDWGKARIAAMVETRPDWCISRQRAWGTPMTLFVHKTTRELHPDTVELIEKIAVKMEEKGIEAWFDLDIEEFLAKDAEQYEKITDTLDVWFDSGVSHYCVLKQDPELGLPADVYFEGSDQHRGWFNSSLTTAVAIYGSAPYKTVLTHGYTVDAEGKKLSKSKGNYVALDKLINQHGADILRLWVSSTDYRHEVSISEEIIKRNADAYRRIRNTARFLLANLFDFVPEEHCVEVDQMVELDCWAIKRAQQLQHEIIEAYKNYNFHVIYQKIHNFCAVDMGSFYLDVIKDRQYTTAKNSLARRSCQTAMFHIVHALTRWLAPILSFTAEEIWQFTPGTTGESIFLERWYSEWPRINDVNMIFWQQLQVIRDEVNKALENQRKTGLIGSGLAARVVIYADDKSYPLLVRLGEELRFILITSEASVKPLDASPENLITNKELGIAVEVQASTDEKCERCWHRREDVGTNPEHPGLCQRCVSNISGCDEVRQYA</sequence>
<dbReference type="FunFam" id="1.10.730.20:FF:000001">
    <property type="entry name" value="Isoleucine--tRNA ligase"/>
    <property type="match status" value="1"/>
</dbReference>
<dbReference type="EMBL" id="LNYJ01000011">
    <property type="protein sequence ID" value="KTD16408.1"/>
    <property type="molecule type" value="Genomic_DNA"/>
</dbReference>
<dbReference type="PRINTS" id="PR00984">
    <property type="entry name" value="TRNASYNTHILE"/>
</dbReference>
<comment type="domain">
    <text evidence="12">IleRS has two distinct active sites: one for aminoacylation and one for editing. The misactivated valine is translocated from the active site to the editing site, which sterically excludes the correctly activated isoleucine. The single editing site contains two valyl binding pockets, one specific for each substrate (Val-AMP or Val-tRNA(Ile)).</text>
</comment>
<dbReference type="FunFam" id="3.40.50.620:FF:000168">
    <property type="entry name" value="Isoleucine--tRNA ligase"/>
    <property type="match status" value="1"/>
</dbReference>
<dbReference type="GO" id="GO:0000049">
    <property type="term" value="F:tRNA binding"/>
    <property type="evidence" value="ECO:0007669"/>
    <property type="project" value="InterPro"/>
</dbReference>
<feature type="domain" description="Aminoacyl-tRNA synthetase class Ia" evidence="13">
    <location>
        <begin position="27"/>
        <end position="638"/>
    </location>
</feature>
<keyword evidence="2 12" id="KW-0963">Cytoplasm</keyword>
<dbReference type="CDD" id="cd00818">
    <property type="entry name" value="IleRS_core"/>
    <property type="match status" value="1"/>
</dbReference>
<name>A0A0W0V8L3_9GAMM</name>
<dbReference type="EC" id="6.1.1.5" evidence="12"/>
<gene>
    <name evidence="12 16" type="primary">ileS</name>
    <name evidence="16" type="ORF">Ljor_0714</name>
</gene>
<dbReference type="Pfam" id="PF08264">
    <property type="entry name" value="Anticodon_1"/>
    <property type="match status" value="1"/>
</dbReference>
<feature type="domain" description="Methionyl/Valyl/Leucyl/Isoleucyl-tRNA synthetase anticodon-binding" evidence="15">
    <location>
        <begin position="683"/>
        <end position="837"/>
    </location>
</feature>
<dbReference type="PATRIC" id="fig|456.5.peg.756"/>
<keyword evidence="4 12" id="KW-0479">Metal-binding</keyword>
<evidence type="ECO:0000313" key="16">
    <source>
        <dbReference type="EMBL" id="KTD16408.1"/>
    </source>
</evidence>
<dbReference type="GO" id="GO:0005524">
    <property type="term" value="F:ATP binding"/>
    <property type="evidence" value="ECO:0007669"/>
    <property type="project" value="UniProtKB-UniRule"/>
</dbReference>
<evidence type="ECO:0000256" key="4">
    <source>
        <dbReference type="ARBA" id="ARBA00022723"/>
    </source>
</evidence>
<dbReference type="InterPro" id="IPR023585">
    <property type="entry name" value="Ile-tRNA-ligase_type1"/>
</dbReference>
<reference evidence="16 17" key="1">
    <citation type="submission" date="2015-11" db="EMBL/GenBank/DDBJ databases">
        <title>Genomic analysis of 38 Legionella species identifies large and diverse effector repertoires.</title>
        <authorList>
            <person name="Burstein D."/>
            <person name="Amaro F."/>
            <person name="Zusman T."/>
            <person name="Lifshitz Z."/>
            <person name="Cohen O."/>
            <person name="Gilbert J.A."/>
            <person name="Pupko T."/>
            <person name="Shuman H.A."/>
            <person name="Segal G."/>
        </authorList>
    </citation>
    <scope>NUCLEOTIDE SEQUENCE [LARGE SCALE GENOMIC DNA]</scope>
    <source>
        <strain evidence="16 17">BL-540</strain>
    </source>
</reference>
<evidence type="ECO:0000256" key="11">
    <source>
        <dbReference type="ARBA" id="ARBA00048359"/>
    </source>
</evidence>
<feature type="binding site" evidence="12">
    <location>
        <position position="895"/>
    </location>
    <ligand>
        <name>Zn(2+)</name>
        <dbReference type="ChEBI" id="CHEBI:29105"/>
    </ligand>
</feature>
<keyword evidence="7 12" id="KW-0067">ATP-binding</keyword>
<evidence type="ECO:0000256" key="5">
    <source>
        <dbReference type="ARBA" id="ARBA00022741"/>
    </source>
</evidence>
<feature type="domain" description="Zinc finger FPG/IleRS-type" evidence="14">
    <location>
        <begin position="893"/>
        <end position="921"/>
    </location>
</feature>
<feature type="short sequence motif" description="'KMSKS' region" evidence="12">
    <location>
        <begin position="600"/>
        <end position="604"/>
    </location>
</feature>
<comment type="cofactor">
    <cofactor evidence="12">
        <name>Zn(2+)</name>
        <dbReference type="ChEBI" id="CHEBI:29105"/>
    </cofactor>
    <text evidence="12">Binds 1 zinc ion per subunit.</text>
</comment>
<dbReference type="SUPFAM" id="SSF50677">
    <property type="entry name" value="ValRS/IleRS/LeuRS editing domain"/>
    <property type="match status" value="1"/>
</dbReference>
<evidence type="ECO:0000259" key="14">
    <source>
        <dbReference type="Pfam" id="PF06827"/>
    </source>
</evidence>
<evidence type="ECO:0000256" key="8">
    <source>
        <dbReference type="ARBA" id="ARBA00022917"/>
    </source>
</evidence>
<dbReference type="AlphaFoldDB" id="A0A0W0V8L3"/>
<dbReference type="CDD" id="cd07960">
    <property type="entry name" value="Anticodon_Ia_Ile_BEm"/>
    <property type="match status" value="1"/>
</dbReference>
<evidence type="ECO:0000256" key="6">
    <source>
        <dbReference type="ARBA" id="ARBA00022833"/>
    </source>
</evidence>
<dbReference type="InterPro" id="IPR001412">
    <property type="entry name" value="aa-tRNA-synth_I_CS"/>
</dbReference>
<dbReference type="STRING" id="456.Ljor_0714"/>
<dbReference type="InterPro" id="IPR033708">
    <property type="entry name" value="Anticodon_Ile_BEm"/>
</dbReference>
<dbReference type="SUPFAM" id="SSF47323">
    <property type="entry name" value="Anticodon-binding domain of a subclass of class I aminoacyl-tRNA synthetases"/>
    <property type="match status" value="1"/>
</dbReference>
<dbReference type="Pfam" id="PF06827">
    <property type="entry name" value="zf-FPG_IleRS"/>
    <property type="match status" value="1"/>
</dbReference>
<evidence type="ECO:0000259" key="13">
    <source>
        <dbReference type="Pfam" id="PF00133"/>
    </source>
</evidence>
<evidence type="ECO:0000256" key="2">
    <source>
        <dbReference type="ARBA" id="ARBA00022490"/>
    </source>
</evidence>
<comment type="subunit">
    <text evidence="12">Monomer.</text>
</comment>
<dbReference type="InterPro" id="IPR002300">
    <property type="entry name" value="aa-tRNA-synth_Ia"/>
</dbReference>
<comment type="subcellular location">
    <subcellularLocation>
        <location evidence="12">Cytoplasm</location>
    </subcellularLocation>
</comment>
<dbReference type="InterPro" id="IPR002301">
    <property type="entry name" value="Ile-tRNA-ligase"/>
</dbReference>
<comment type="function">
    <text evidence="10 12">Catalyzes the attachment of isoleucine to tRNA(Ile). As IleRS can inadvertently accommodate and process structurally similar amino acids such as valine, to avoid such errors it has two additional distinct tRNA(Ile)-dependent editing activities. One activity is designated as 'pretransfer' editing and involves the hydrolysis of activated Val-AMP. The other activity is designated 'posttransfer' editing and involves deacylation of mischarged Val-tRNA(Ile).</text>
</comment>
<dbReference type="InterPro" id="IPR010663">
    <property type="entry name" value="Znf_FPG/IleRS"/>
</dbReference>
<dbReference type="FunFam" id="3.40.50.620:FF:000048">
    <property type="entry name" value="Isoleucine--tRNA ligase"/>
    <property type="match status" value="1"/>
</dbReference>
<dbReference type="GO" id="GO:0004822">
    <property type="term" value="F:isoleucine-tRNA ligase activity"/>
    <property type="evidence" value="ECO:0007669"/>
    <property type="project" value="UniProtKB-UniRule"/>
</dbReference>
<dbReference type="RefSeq" id="WP_058470264.1">
    <property type="nucleotide sequence ID" value="NZ_CAAAIC010000004.1"/>
</dbReference>
<comment type="catalytic activity">
    <reaction evidence="11 12">
        <text>tRNA(Ile) + L-isoleucine + ATP = L-isoleucyl-tRNA(Ile) + AMP + diphosphate</text>
        <dbReference type="Rhea" id="RHEA:11060"/>
        <dbReference type="Rhea" id="RHEA-COMP:9666"/>
        <dbReference type="Rhea" id="RHEA-COMP:9695"/>
        <dbReference type="ChEBI" id="CHEBI:30616"/>
        <dbReference type="ChEBI" id="CHEBI:33019"/>
        <dbReference type="ChEBI" id="CHEBI:58045"/>
        <dbReference type="ChEBI" id="CHEBI:78442"/>
        <dbReference type="ChEBI" id="CHEBI:78528"/>
        <dbReference type="ChEBI" id="CHEBI:456215"/>
        <dbReference type="EC" id="6.1.1.5"/>
    </reaction>
</comment>
<organism evidence="16 17">
    <name type="scientific">Legionella jordanis</name>
    <dbReference type="NCBI Taxonomy" id="456"/>
    <lineage>
        <taxon>Bacteria</taxon>
        <taxon>Pseudomonadati</taxon>
        <taxon>Pseudomonadota</taxon>
        <taxon>Gammaproteobacteria</taxon>
        <taxon>Legionellales</taxon>
        <taxon>Legionellaceae</taxon>
        <taxon>Legionella</taxon>
    </lineage>
</organism>
<dbReference type="PROSITE" id="PS00178">
    <property type="entry name" value="AA_TRNA_LIGASE_I"/>
    <property type="match status" value="1"/>
</dbReference>
<evidence type="ECO:0000256" key="9">
    <source>
        <dbReference type="ARBA" id="ARBA00023146"/>
    </source>
</evidence>
<dbReference type="InterPro" id="IPR009008">
    <property type="entry name" value="Val/Leu/Ile-tRNA-synth_edit"/>
</dbReference>
<dbReference type="NCBIfam" id="TIGR00392">
    <property type="entry name" value="ileS"/>
    <property type="match status" value="1"/>
</dbReference>
<dbReference type="Gene3D" id="1.10.730.20">
    <property type="match status" value="1"/>
</dbReference>
<evidence type="ECO:0000256" key="7">
    <source>
        <dbReference type="ARBA" id="ARBA00022840"/>
    </source>
</evidence>
<accession>A0A0W0V8L3</accession>
<evidence type="ECO:0000256" key="1">
    <source>
        <dbReference type="ARBA" id="ARBA00006887"/>
    </source>
</evidence>
<feature type="binding site" evidence="12">
    <location>
        <position position="603"/>
    </location>
    <ligand>
        <name>ATP</name>
        <dbReference type="ChEBI" id="CHEBI:30616"/>
    </ligand>
</feature>
<dbReference type="OrthoDB" id="9810365at2"/>
<dbReference type="HAMAP" id="MF_02002">
    <property type="entry name" value="Ile_tRNA_synth_type1"/>
    <property type="match status" value="1"/>
</dbReference>
<evidence type="ECO:0000256" key="10">
    <source>
        <dbReference type="ARBA" id="ARBA00025217"/>
    </source>
</evidence>
<evidence type="ECO:0000256" key="3">
    <source>
        <dbReference type="ARBA" id="ARBA00022598"/>
    </source>
</evidence>
<keyword evidence="17" id="KW-1185">Reference proteome</keyword>
<dbReference type="GO" id="GO:0002161">
    <property type="term" value="F:aminoacyl-tRNA deacylase activity"/>
    <property type="evidence" value="ECO:0007669"/>
    <property type="project" value="InterPro"/>
</dbReference>
<feature type="binding site" evidence="12">
    <location>
        <position position="559"/>
    </location>
    <ligand>
        <name>L-isoleucyl-5'-AMP</name>
        <dbReference type="ChEBI" id="CHEBI:178002"/>
    </ligand>
</feature>
<keyword evidence="9 12" id="KW-0030">Aminoacyl-tRNA synthetase</keyword>
<feature type="binding site" evidence="12">
    <location>
        <position position="918"/>
    </location>
    <ligand>
        <name>Zn(2+)</name>
        <dbReference type="ChEBI" id="CHEBI:29105"/>
    </ligand>
</feature>
<dbReference type="GO" id="GO:0006428">
    <property type="term" value="P:isoleucyl-tRNA aminoacylation"/>
    <property type="evidence" value="ECO:0007669"/>
    <property type="project" value="UniProtKB-UniRule"/>
</dbReference>
<dbReference type="Gene3D" id="3.40.50.620">
    <property type="entry name" value="HUPs"/>
    <property type="match status" value="2"/>
</dbReference>
<proteinExistence type="inferred from homology"/>
<keyword evidence="8 12" id="KW-0648">Protein biosynthesis</keyword>
<keyword evidence="5 12" id="KW-0547">Nucleotide-binding</keyword>
<dbReference type="InterPro" id="IPR014729">
    <property type="entry name" value="Rossmann-like_a/b/a_fold"/>
</dbReference>
<dbReference type="Proteomes" id="UP000055035">
    <property type="component" value="Unassembled WGS sequence"/>
</dbReference>
<evidence type="ECO:0000313" key="17">
    <source>
        <dbReference type="Proteomes" id="UP000055035"/>
    </source>
</evidence>
<comment type="similarity">
    <text evidence="1 12">Belongs to the class-I aminoacyl-tRNA synthetase family. IleS type 1 subfamily.</text>
</comment>
<dbReference type="PANTHER" id="PTHR42765:SF1">
    <property type="entry name" value="ISOLEUCINE--TRNA LIGASE, MITOCHONDRIAL"/>
    <property type="match status" value="1"/>
</dbReference>
<evidence type="ECO:0000256" key="12">
    <source>
        <dbReference type="HAMAP-Rule" id="MF_02002"/>
    </source>
</evidence>
<keyword evidence="6 12" id="KW-0862">Zinc</keyword>
<dbReference type="GO" id="GO:0008270">
    <property type="term" value="F:zinc ion binding"/>
    <property type="evidence" value="ECO:0007669"/>
    <property type="project" value="UniProtKB-UniRule"/>
</dbReference>
<comment type="caution">
    <text evidence="16">The sequence shown here is derived from an EMBL/GenBank/DDBJ whole genome shotgun (WGS) entry which is preliminary data.</text>
</comment>
<evidence type="ECO:0000259" key="15">
    <source>
        <dbReference type="Pfam" id="PF08264"/>
    </source>
</evidence>
<feature type="binding site" evidence="12">
    <location>
        <position position="915"/>
    </location>
    <ligand>
        <name>Zn(2+)</name>
        <dbReference type="ChEBI" id="CHEBI:29105"/>
    </ligand>
</feature>
<dbReference type="Pfam" id="PF00133">
    <property type="entry name" value="tRNA-synt_1"/>
    <property type="match status" value="1"/>
</dbReference>
<dbReference type="Gene3D" id="3.90.740.10">
    <property type="entry name" value="Valyl/Leucyl/Isoleucyl-tRNA synthetase, editing domain"/>
    <property type="match status" value="1"/>
</dbReference>
<dbReference type="GO" id="GO:0005829">
    <property type="term" value="C:cytosol"/>
    <property type="evidence" value="ECO:0007669"/>
    <property type="project" value="TreeGrafter"/>
</dbReference>
<feature type="binding site" evidence="12">
    <location>
        <position position="898"/>
    </location>
    <ligand>
        <name>Zn(2+)</name>
        <dbReference type="ChEBI" id="CHEBI:29105"/>
    </ligand>
</feature>
<dbReference type="InterPro" id="IPR009080">
    <property type="entry name" value="tRNAsynth_Ia_anticodon-bd"/>
</dbReference>
<keyword evidence="3 12" id="KW-0436">Ligase</keyword>
<feature type="short sequence motif" description="'HIGH' region" evidence="12">
    <location>
        <begin position="58"/>
        <end position="68"/>
    </location>
</feature>